<reference evidence="1 2" key="1">
    <citation type="submission" date="2016-01" db="EMBL/GenBank/DDBJ databases">
        <title>Streptomyces amritsarensis strain MTCC 11845 genome sequencing and assembly.</title>
        <authorList>
            <person name="Sharma D."/>
            <person name="Nair G.R."/>
            <person name="Kaur G."/>
            <person name="Manhas R.K."/>
            <person name="Mayilraj S."/>
        </authorList>
    </citation>
    <scope>NUCLEOTIDE SEQUENCE [LARGE SCALE GENOMIC DNA]</scope>
    <source>
        <strain evidence="1 2">MTCC 11845</strain>
    </source>
</reference>
<name>A0ABX3G8S3_9ACTN</name>
<keyword evidence="2" id="KW-1185">Reference proteome</keyword>
<gene>
    <name evidence="1" type="ORF">AVW11_03900</name>
</gene>
<evidence type="ECO:0000313" key="1">
    <source>
        <dbReference type="EMBL" id="OLZ72544.1"/>
    </source>
</evidence>
<organism evidence="1 2">
    <name type="scientific">Streptomyces amritsarensis</name>
    <dbReference type="NCBI Taxonomy" id="681158"/>
    <lineage>
        <taxon>Bacteria</taxon>
        <taxon>Bacillati</taxon>
        <taxon>Actinomycetota</taxon>
        <taxon>Actinomycetes</taxon>
        <taxon>Kitasatosporales</taxon>
        <taxon>Streptomycetaceae</taxon>
        <taxon>Streptomyces</taxon>
    </lineage>
</organism>
<sequence>MAVNQAVISAGPRLAPVFVQGQRILIECPAWCTVDHIASDEISLADVWHGSDYANLSAPRMGMDPELVLFARLGIDSYSSKPELRDSFVVIGDGAEGYYMAPDQADQFAANLVAFAAQIQAMADTARGVA</sequence>
<dbReference type="InterPro" id="IPR054202">
    <property type="entry name" value="DUF6907"/>
</dbReference>
<dbReference type="Pfam" id="PF21848">
    <property type="entry name" value="DUF6907"/>
    <property type="match status" value="1"/>
</dbReference>
<dbReference type="Proteomes" id="UP000187151">
    <property type="component" value="Unassembled WGS sequence"/>
</dbReference>
<proteinExistence type="predicted"/>
<comment type="caution">
    <text evidence="1">The sequence shown here is derived from an EMBL/GenBank/DDBJ whole genome shotgun (WGS) entry which is preliminary data.</text>
</comment>
<accession>A0ABX3G8S3</accession>
<evidence type="ECO:0000313" key="2">
    <source>
        <dbReference type="Proteomes" id="UP000187151"/>
    </source>
</evidence>
<protein>
    <submittedName>
        <fullName evidence="1">Uncharacterized protein</fullName>
    </submittedName>
</protein>
<dbReference type="EMBL" id="MQUR01000005">
    <property type="protein sequence ID" value="OLZ72544.1"/>
    <property type="molecule type" value="Genomic_DNA"/>
</dbReference>